<protein>
    <submittedName>
        <fullName evidence="3">Glycosyltransferase family 2 protein</fullName>
    </submittedName>
</protein>
<dbReference type="SUPFAM" id="SSF53448">
    <property type="entry name" value="Nucleotide-diphospho-sugar transferases"/>
    <property type="match status" value="1"/>
</dbReference>
<feature type="compositionally biased region" description="Basic and acidic residues" evidence="1">
    <location>
        <begin position="292"/>
        <end position="301"/>
    </location>
</feature>
<evidence type="ECO:0000313" key="3">
    <source>
        <dbReference type="EMBL" id="MDM4014276.1"/>
    </source>
</evidence>
<organism evidence="3 4">
    <name type="scientific">Roseiconus lacunae</name>
    <dbReference type="NCBI Taxonomy" id="2605694"/>
    <lineage>
        <taxon>Bacteria</taxon>
        <taxon>Pseudomonadati</taxon>
        <taxon>Planctomycetota</taxon>
        <taxon>Planctomycetia</taxon>
        <taxon>Pirellulales</taxon>
        <taxon>Pirellulaceae</taxon>
        <taxon>Roseiconus</taxon>
    </lineage>
</organism>
<evidence type="ECO:0000313" key="4">
    <source>
        <dbReference type="Proteomes" id="UP001239462"/>
    </source>
</evidence>
<dbReference type="InterPro" id="IPR029044">
    <property type="entry name" value="Nucleotide-diphossugar_trans"/>
</dbReference>
<comment type="caution">
    <text evidence="3">The sequence shown here is derived from an EMBL/GenBank/DDBJ whole genome shotgun (WGS) entry which is preliminary data.</text>
</comment>
<dbReference type="InterPro" id="IPR050256">
    <property type="entry name" value="Glycosyltransferase_2"/>
</dbReference>
<reference evidence="3 4" key="1">
    <citation type="submission" date="2023-06" db="EMBL/GenBank/DDBJ databases">
        <title>Roseiconus lacunae JC819 isolated from Gulf of Mannar region, Tamil Nadu.</title>
        <authorList>
            <person name="Pk S."/>
            <person name="Ch S."/>
            <person name="Ch V.R."/>
        </authorList>
    </citation>
    <scope>NUCLEOTIDE SEQUENCE [LARGE SCALE GENOMIC DNA]</scope>
    <source>
        <strain evidence="3 4">JC819</strain>
    </source>
</reference>
<dbReference type="CDD" id="cd04179">
    <property type="entry name" value="DPM_DPG-synthase_like"/>
    <property type="match status" value="1"/>
</dbReference>
<keyword evidence="4" id="KW-1185">Reference proteome</keyword>
<evidence type="ECO:0000256" key="1">
    <source>
        <dbReference type="SAM" id="MobiDB-lite"/>
    </source>
</evidence>
<sequence length="311" mass="35644">MPDLVGTPERSTERRPQLSIVIPAYNEQENIGPCLDDLMAFLVDEHHIATEVIVVNDNSQDQTEAVVLERKQRWPSIRLVRRQPPGGFGRAIRTGLQYVRGEVVIVYMGDRSDHPVDAKRYYDTIQEGYDCVFGSRFVRGAEVKRYPRVKLIVNRLVNKAIEWMFWTSMNDLTNAFKAYRADVIERCGPYRACHFNITLEMSLSALISGYRIKEIPIGWEGRTWGSTNLRMREMGRRYLCTLLMLFFQRVLMSDDVVAEGNREMQNSIEVSLPEKIRPRPVARTSIGSDQSQRAEEQDHDSGGNTPGGEPM</sequence>
<dbReference type="EMBL" id="JASZZN010000002">
    <property type="protein sequence ID" value="MDM4014276.1"/>
    <property type="molecule type" value="Genomic_DNA"/>
</dbReference>
<feature type="domain" description="Glycosyltransferase 2-like" evidence="2">
    <location>
        <begin position="19"/>
        <end position="186"/>
    </location>
</feature>
<feature type="region of interest" description="Disordered" evidence="1">
    <location>
        <begin position="269"/>
        <end position="311"/>
    </location>
</feature>
<dbReference type="Proteomes" id="UP001239462">
    <property type="component" value="Unassembled WGS sequence"/>
</dbReference>
<name>A0ABT7PDI9_9BACT</name>
<dbReference type="InterPro" id="IPR001173">
    <property type="entry name" value="Glyco_trans_2-like"/>
</dbReference>
<dbReference type="PANTHER" id="PTHR48090">
    <property type="entry name" value="UNDECAPRENYL-PHOSPHATE 4-DEOXY-4-FORMAMIDO-L-ARABINOSE TRANSFERASE-RELATED"/>
    <property type="match status" value="1"/>
</dbReference>
<dbReference type="Pfam" id="PF00535">
    <property type="entry name" value="Glycos_transf_2"/>
    <property type="match status" value="1"/>
</dbReference>
<accession>A0ABT7PDI9</accession>
<proteinExistence type="predicted"/>
<evidence type="ECO:0000259" key="2">
    <source>
        <dbReference type="Pfam" id="PF00535"/>
    </source>
</evidence>
<dbReference type="RefSeq" id="WP_230776769.1">
    <property type="nucleotide sequence ID" value="NZ_JAJMQV010000088.1"/>
</dbReference>
<dbReference type="PANTHER" id="PTHR48090:SF7">
    <property type="entry name" value="RFBJ PROTEIN"/>
    <property type="match status" value="1"/>
</dbReference>
<dbReference type="Gene3D" id="3.90.550.10">
    <property type="entry name" value="Spore Coat Polysaccharide Biosynthesis Protein SpsA, Chain A"/>
    <property type="match status" value="1"/>
</dbReference>
<gene>
    <name evidence="3" type="ORF">QTN89_02460</name>
</gene>